<dbReference type="Proteomes" id="UP000500882">
    <property type="component" value="Chromosome"/>
</dbReference>
<dbReference type="RefSeq" id="WP_007759721.1">
    <property type="nucleotide sequence ID" value="NZ_AP022660.1"/>
</dbReference>
<dbReference type="EMBL" id="AP022660">
    <property type="protein sequence ID" value="BCA49878.1"/>
    <property type="molecule type" value="Genomic_DNA"/>
</dbReference>
<feature type="region of interest" description="Disordered" evidence="1">
    <location>
        <begin position="96"/>
        <end position="115"/>
    </location>
</feature>
<evidence type="ECO:0000313" key="2">
    <source>
        <dbReference type="EMBL" id="BCA49878.1"/>
    </source>
</evidence>
<sequence>MDYILRGNDKDVSNVLKEQRIRIGRGVVSFTPISECGLITEEDARKTLECMLTEKDAKIGELTESIMEKDKAIVELTDERDTMKARIAELEALVPSDNKNLPAADSKELPAGDAKEVTVVDDKTVSVEDEKKTGKGKASK</sequence>
<proteinExistence type="predicted"/>
<protein>
    <submittedName>
        <fullName evidence="2">Uncharacterized protein</fullName>
    </submittedName>
</protein>
<name>A0A679HLX9_BACT4</name>
<organism evidence="2 3">
    <name type="scientific">Bacteroides thetaiotaomicron</name>
    <dbReference type="NCBI Taxonomy" id="818"/>
    <lineage>
        <taxon>Bacteria</taxon>
        <taxon>Pseudomonadati</taxon>
        <taxon>Bacteroidota</taxon>
        <taxon>Bacteroidia</taxon>
        <taxon>Bacteroidales</taxon>
        <taxon>Bacteroidaceae</taxon>
        <taxon>Bacteroides</taxon>
    </lineage>
</organism>
<evidence type="ECO:0000313" key="3">
    <source>
        <dbReference type="Proteomes" id="UP000500882"/>
    </source>
</evidence>
<reference evidence="2 3" key="1">
    <citation type="submission" date="2020-02" db="EMBL/GenBank/DDBJ databases">
        <title>Whole-genome sequencing and comparative analysis of the genomes of Bacteroides thetaiotaomicron and Escherichia coli isolated from a healthy resident in Vietnam.</title>
        <authorList>
            <person name="Mohsin M."/>
            <person name="Tanaka K."/>
            <person name="Kawahara R."/>
            <person name="Kondo S."/>
            <person name="Noguchi H."/>
            <person name="Motooka D."/>
            <person name="Nakamura S."/>
            <person name="Khong D.T."/>
            <person name="Nguyen T.N."/>
            <person name="Tran H.T."/>
            <person name="Yamamoto Y."/>
        </authorList>
    </citation>
    <scope>NUCLEOTIDE SEQUENCE [LARGE SCALE GENOMIC DNA]</scope>
    <source>
        <strain evidence="2 3">F9-2</strain>
    </source>
</reference>
<feature type="compositionally biased region" description="Basic and acidic residues" evidence="1">
    <location>
        <begin position="105"/>
        <end position="115"/>
    </location>
</feature>
<gene>
    <name evidence="2" type="ORF">BatF92_18200</name>
</gene>
<dbReference type="AlphaFoldDB" id="A0A679HLX9"/>
<accession>A0A679HLX9</accession>
<evidence type="ECO:0000256" key="1">
    <source>
        <dbReference type="SAM" id="MobiDB-lite"/>
    </source>
</evidence>